<gene>
    <name evidence="6" type="ORF">GCM10009039_05670</name>
</gene>
<sequence>MPEFETADLTERERARIVKTAVSPRPIAWVGTTSPDGVDNLAPYSSYNYVSSAEPVVVFNSPNADHGGLKDSARNALDTEEFTVSVVTEPLLETMDATAERLGPEESEFDAFDVERAPSKTVTPPRVADALVSMECTLHDAVEVHDRLMVLGDVTRFHVADDALVDGKIDSQNVPTVGRLGGPFYTASTPLPFERQN</sequence>
<dbReference type="GO" id="GO:0010181">
    <property type="term" value="F:FMN binding"/>
    <property type="evidence" value="ECO:0007669"/>
    <property type="project" value="InterPro"/>
</dbReference>
<reference evidence="6" key="2">
    <citation type="submission" date="2020-09" db="EMBL/GenBank/DDBJ databases">
        <authorList>
            <person name="Sun Q."/>
            <person name="Ohkuma M."/>
        </authorList>
    </citation>
    <scope>NUCLEOTIDE SEQUENCE</scope>
    <source>
        <strain evidence="6">JCM 19596</strain>
    </source>
</reference>
<keyword evidence="2" id="KW-0285">Flavoprotein</keyword>
<name>A0A830FFJ1_9EURY</name>
<dbReference type="SMART" id="SM00903">
    <property type="entry name" value="Flavin_Reduct"/>
    <property type="match status" value="1"/>
</dbReference>
<dbReference type="InterPro" id="IPR012349">
    <property type="entry name" value="Split_barrel_FMN-bd"/>
</dbReference>
<comment type="caution">
    <text evidence="6">The sequence shown here is derived from an EMBL/GenBank/DDBJ whole genome shotgun (WGS) entry which is preliminary data.</text>
</comment>
<comment type="similarity">
    <text evidence="4">Belongs to the flavoredoxin family.</text>
</comment>
<evidence type="ECO:0000256" key="4">
    <source>
        <dbReference type="ARBA" id="ARBA00038054"/>
    </source>
</evidence>
<reference evidence="6" key="1">
    <citation type="journal article" date="2014" name="Int. J. Syst. Evol. Microbiol.">
        <title>Complete genome sequence of Corynebacterium casei LMG S-19264T (=DSM 44701T), isolated from a smear-ripened cheese.</title>
        <authorList>
            <consortium name="US DOE Joint Genome Institute (JGI-PGF)"/>
            <person name="Walter F."/>
            <person name="Albersmeier A."/>
            <person name="Kalinowski J."/>
            <person name="Ruckert C."/>
        </authorList>
    </citation>
    <scope>NUCLEOTIDE SEQUENCE</scope>
    <source>
        <strain evidence="6">JCM 19596</strain>
    </source>
</reference>
<evidence type="ECO:0000259" key="5">
    <source>
        <dbReference type="SMART" id="SM00903"/>
    </source>
</evidence>
<dbReference type="AlphaFoldDB" id="A0A830FFJ1"/>
<dbReference type="Proteomes" id="UP000607197">
    <property type="component" value="Unassembled WGS sequence"/>
</dbReference>
<evidence type="ECO:0000313" key="6">
    <source>
        <dbReference type="EMBL" id="GGL50393.1"/>
    </source>
</evidence>
<evidence type="ECO:0000256" key="1">
    <source>
        <dbReference type="ARBA" id="ARBA00001917"/>
    </source>
</evidence>
<proteinExistence type="inferred from homology"/>
<accession>A0A830FFJ1</accession>
<evidence type="ECO:0000256" key="3">
    <source>
        <dbReference type="ARBA" id="ARBA00022643"/>
    </source>
</evidence>
<protein>
    <recommendedName>
        <fullName evidence="5">Flavin reductase like domain-containing protein</fullName>
    </recommendedName>
</protein>
<dbReference type="PANTHER" id="PTHR33798:SF5">
    <property type="entry name" value="FLAVIN REDUCTASE LIKE DOMAIN-CONTAINING PROTEIN"/>
    <property type="match status" value="1"/>
</dbReference>
<organism evidence="6 7">
    <name type="scientific">Halocalculus aciditolerans</name>
    <dbReference type="NCBI Taxonomy" id="1383812"/>
    <lineage>
        <taxon>Archaea</taxon>
        <taxon>Methanobacteriati</taxon>
        <taxon>Methanobacteriota</taxon>
        <taxon>Stenosarchaea group</taxon>
        <taxon>Halobacteria</taxon>
        <taxon>Halobacteriales</taxon>
        <taxon>Halobacteriaceae</taxon>
        <taxon>Halocalculus</taxon>
    </lineage>
</organism>
<feature type="domain" description="Flavin reductase like" evidence="5">
    <location>
        <begin position="22"/>
        <end position="171"/>
    </location>
</feature>
<dbReference type="PANTHER" id="PTHR33798">
    <property type="entry name" value="FLAVOPROTEIN OXYGENASE"/>
    <property type="match status" value="1"/>
</dbReference>
<evidence type="ECO:0000256" key="2">
    <source>
        <dbReference type="ARBA" id="ARBA00022630"/>
    </source>
</evidence>
<keyword evidence="3" id="KW-0288">FMN</keyword>
<keyword evidence="7" id="KW-1185">Reference proteome</keyword>
<evidence type="ECO:0000313" key="7">
    <source>
        <dbReference type="Proteomes" id="UP000607197"/>
    </source>
</evidence>
<dbReference type="EMBL" id="BMPG01000001">
    <property type="protein sequence ID" value="GGL50393.1"/>
    <property type="molecule type" value="Genomic_DNA"/>
</dbReference>
<dbReference type="InterPro" id="IPR002563">
    <property type="entry name" value="Flavin_Rdtase-like_dom"/>
</dbReference>
<dbReference type="SUPFAM" id="SSF50475">
    <property type="entry name" value="FMN-binding split barrel"/>
    <property type="match status" value="1"/>
</dbReference>
<dbReference type="Pfam" id="PF01613">
    <property type="entry name" value="Flavin_Reduct"/>
    <property type="match status" value="1"/>
</dbReference>
<dbReference type="RefSeq" id="WP_188975632.1">
    <property type="nucleotide sequence ID" value="NZ_BMPG01000001.1"/>
</dbReference>
<dbReference type="Gene3D" id="2.30.110.10">
    <property type="entry name" value="Electron Transport, Fmn-binding Protein, Chain A"/>
    <property type="match status" value="1"/>
</dbReference>
<dbReference type="OrthoDB" id="8522at2157"/>
<comment type="cofactor">
    <cofactor evidence="1">
        <name>FMN</name>
        <dbReference type="ChEBI" id="CHEBI:58210"/>
    </cofactor>
</comment>